<dbReference type="InterPro" id="IPR029071">
    <property type="entry name" value="Ubiquitin-like_domsf"/>
</dbReference>
<dbReference type="InterPro" id="IPR046993">
    <property type="entry name" value="RBD2_RGS14"/>
</dbReference>
<dbReference type="InterPro" id="IPR046995">
    <property type="entry name" value="RGS10/12/14-like"/>
</dbReference>
<dbReference type="CDD" id="cd17139">
    <property type="entry name" value="RBD2_RGS14"/>
    <property type="match status" value="1"/>
</dbReference>
<dbReference type="OrthoDB" id="196547at2759"/>
<reference evidence="3" key="1">
    <citation type="journal article" date="2023" name="Science">
        <title>Genome structures resolve the early diversification of teleost fishes.</title>
        <authorList>
            <person name="Parey E."/>
            <person name="Louis A."/>
            <person name="Montfort J."/>
            <person name="Bouchez O."/>
            <person name="Roques C."/>
            <person name="Iampietro C."/>
            <person name="Lluch J."/>
            <person name="Castinel A."/>
            <person name="Donnadieu C."/>
            <person name="Desvignes T."/>
            <person name="Floi Bucao C."/>
            <person name="Jouanno E."/>
            <person name="Wen M."/>
            <person name="Mejri S."/>
            <person name="Dirks R."/>
            <person name="Jansen H."/>
            <person name="Henkel C."/>
            <person name="Chen W.J."/>
            <person name="Zahm M."/>
            <person name="Cabau C."/>
            <person name="Klopp C."/>
            <person name="Thompson A.W."/>
            <person name="Robinson-Rechavi M."/>
            <person name="Braasch I."/>
            <person name="Lecointre G."/>
            <person name="Bobe J."/>
            <person name="Postlethwait J.H."/>
            <person name="Berthelot C."/>
            <person name="Roest Crollius H."/>
            <person name="Guiguen Y."/>
        </authorList>
    </citation>
    <scope>NUCLEOTIDE SEQUENCE</scope>
    <source>
        <strain evidence="3">WJC10195</strain>
    </source>
</reference>
<organism evidence="3 4">
    <name type="scientific">Synaphobranchus kaupii</name>
    <name type="common">Kaup's arrowtooth eel</name>
    <dbReference type="NCBI Taxonomy" id="118154"/>
    <lineage>
        <taxon>Eukaryota</taxon>
        <taxon>Metazoa</taxon>
        <taxon>Chordata</taxon>
        <taxon>Craniata</taxon>
        <taxon>Vertebrata</taxon>
        <taxon>Euteleostomi</taxon>
        <taxon>Actinopterygii</taxon>
        <taxon>Neopterygii</taxon>
        <taxon>Teleostei</taxon>
        <taxon>Anguilliformes</taxon>
        <taxon>Synaphobranchidae</taxon>
        <taxon>Synaphobranchus</taxon>
    </lineage>
</organism>
<keyword evidence="4" id="KW-1185">Reference proteome</keyword>
<dbReference type="InterPro" id="IPR003116">
    <property type="entry name" value="RBD_dom"/>
</dbReference>
<dbReference type="EMBL" id="JAINUF010000010">
    <property type="protein sequence ID" value="KAJ8347935.1"/>
    <property type="molecule type" value="Genomic_DNA"/>
</dbReference>
<dbReference type="GO" id="GO:0005634">
    <property type="term" value="C:nucleus"/>
    <property type="evidence" value="ECO:0007669"/>
    <property type="project" value="TreeGrafter"/>
</dbReference>
<evidence type="ECO:0000259" key="2">
    <source>
        <dbReference type="PROSITE" id="PS50898"/>
    </source>
</evidence>
<feature type="region of interest" description="Disordered" evidence="1">
    <location>
        <begin position="238"/>
        <end position="319"/>
    </location>
</feature>
<proteinExistence type="predicted"/>
<comment type="caution">
    <text evidence="3">The sequence shown here is derived from an EMBL/GenBank/DDBJ whole genome shotgun (WGS) entry which is preliminary data.</text>
</comment>
<sequence length="319" mass="34725">MGQAEKYCCVYLPDGTASLAPTRPGLTIREMLAVLCEKRGFALCDITIYMQGKDKQAADLDQDSSVLREKQVFLELRVMFVLEIAFTGSRVGIAVKSSKTLQEALSTVLQKHGLRAQDAVLTMSGSMEPLKMDMLVFPLADKTLLLDRAKGQHESSSSQVSVQGSTSQHRGVITLETAKGLQPLADRIRPNAKARNTAVRKTYDKDGFVDLLSRAQWCSVDDQRGLLRKEQLVMPSFLVLPPGEGNKEEEDQGENRGSQDPSATPSSPTTIPAPHTQSGQEKAVGVASPSRMDSAQSHSPLSQPEGSFFCTDLSRETVV</sequence>
<evidence type="ECO:0000313" key="4">
    <source>
        <dbReference type="Proteomes" id="UP001152622"/>
    </source>
</evidence>
<protein>
    <recommendedName>
        <fullName evidence="2">RBD domain-containing protein</fullName>
    </recommendedName>
</protein>
<dbReference type="Proteomes" id="UP001152622">
    <property type="component" value="Chromosome 10"/>
</dbReference>
<feature type="domain" description="RBD" evidence="2">
    <location>
        <begin position="6"/>
        <end position="77"/>
    </location>
</feature>
<dbReference type="SMART" id="SM00455">
    <property type="entry name" value="RBD"/>
    <property type="match status" value="2"/>
</dbReference>
<feature type="compositionally biased region" description="Low complexity" evidence="1">
    <location>
        <begin position="261"/>
        <end position="274"/>
    </location>
</feature>
<dbReference type="GO" id="GO:0005096">
    <property type="term" value="F:GTPase activator activity"/>
    <property type="evidence" value="ECO:0007669"/>
    <property type="project" value="InterPro"/>
</dbReference>
<dbReference type="PANTHER" id="PTHR45945">
    <property type="entry name" value="REGULATOR OF G-PROTEIN SIGNALING LOCO"/>
    <property type="match status" value="1"/>
</dbReference>
<dbReference type="Pfam" id="PF02196">
    <property type="entry name" value="RBD"/>
    <property type="match status" value="1"/>
</dbReference>
<dbReference type="PROSITE" id="PS50898">
    <property type="entry name" value="RBD"/>
    <property type="match status" value="2"/>
</dbReference>
<dbReference type="Gene3D" id="3.10.20.90">
    <property type="entry name" value="Phosphatidylinositol 3-kinase Catalytic Subunit, Chain A, domain 1"/>
    <property type="match status" value="2"/>
</dbReference>
<dbReference type="SUPFAM" id="SSF54236">
    <property type="entry name" value="Ubiquitin-like"/>
    <property type="match status" value="2"/>
</dbReference>
<gene>
    <name evidence="3" type="ORF">SKAU_G00265240</name>
</gene>
<name>A0A9Q1EZ58_SYNKA</name>
<dbReference type="PANTHER" id="PTHR45945:SF2">
    <property type="entry name" value="REGULATOR OF G-PROTEIN SIGNALING 14"/>
    <property type="match status" value="1"/>
</dbReference>
<dbReference type="GO" id="GO:0007051">
    <property type="term" value="P:spindle organization"/>
    <property type="evidence" value="ECO:0007669"/>
    <property type="project" value="TreeGrafter"/>
</dbReference>
<dbReference type="GO" id="GO:0051301">
    <property type="term" value="P:cell division"/>
    <property type="evidence" value="ECO:0007669"/>
    <property type="project" value="TreeGrafter"/>
</dbReference>
<dbReference type="AlphaFoldDB" id="A0A9Q1EZ58"/>
<feature type="domain" description="RBD" evidence="2">
    <location>
        <begin position="79"/>
        <end position="149"/>
    </location>
</feature>
<dbReference type="GO" id="GO:0005737">
    <property type="term" value="C:cytoplasm"/>
    <property type="evidence" value="ECO:0007669"/>
    <property type="project" value="TreeGrafter"/>
</dbReference>
<evidence type="ECO:0000313" key="3">
    <source>
        <dbReference type="EMBL" id="KAJ8347935.1"/>
    </source>
</evidence>
<dbReference type="GO" id="GO:0007165">
    <property type="term" value="P:signal transduction"/>
    <property type="evidence" value="ECO:0007669"/>
    <property type="project" value="InterPro"/>
</dbReference>
<accession>A0A9Q1EZ58</accession>
<dbReference type="GO" id="GO:0008277">
    <property type="term" value="P:regulation of G protein-coupled receptor signaling pathway"/>
    <property type="evidence" value="ECO:0007669"/>
    <property type="project" value="TreeGrafter"/>
</dbReference>
<feature type="compositionally biased region" description="Polar residues" evidence="1">
    <location>
        <begin position="291"/>
        <end position="305"/>
    </location>
</feature>
<dbReference type="GO" id="GO:0005886">
    <property type="term" value="C:plasma membrane"/>
    <property type="evidence" value="ECO:0007669"/>
    <property type="project" value="TreeGrafter"/>
</dbReference>
<evidence type="ECO:0000256" key="1">
    <source>
        <dbReference type="SAM" id="MobiDB-lite"/>
    </source>
</evidence>